<organism evidence="9 10">
    <name type="scientific">Desulfonauticus submarinus</name>
    <dbReference type="NCBI Taxonomy" id="206665"/>
    <lineage>
        <taxon>Bacteria</taxon>
        <taxon>Pseudomonadati</taxon>
        <taxon>Thermodesulfobacteriota</taxon>
        <taxon>Desulfovibrionia</taxon>
        <taxon>Desulfovibrionales</taxon>
        <taxon>Desulfonauticaceae</taxon>
        <taxon>Desulfonauticus</taxon>
    </lineage>
</organism>
<dbReference type="InterPro" id="IPR036259">
    <property type="entry name" value="MFS_trans_sf"/>
</dbReference>
<keyword evidence="10" id="KW-1185">Reference proteome</keyword>
<dbReference type="AlphaFoldDB" id="A0A1H0BBI2"/>
<dbReference type="PROSITE" id="PS50850">
    <property type="entry name" value="MFS"/>
    <property type="match status" value="1"/>
</dbReference>
<keyword evidence="3" id="KW-1003">Cell membrane</keyword>
<feature type="transmembrane region" description="Helical" evidence="7">
    <location>
        <begin position="166"/>
        <end position="187"/>
    </location>
</feature>
<dbReference type="Proteomes" id="UP000199602">
    <property type="component" value="Unassembled WGS sequence"/>
</dbReference>
<dbReference type="PANTHER" id="PTHR23501">
    <property type="entry name" value="MAJOR FACILITATOR SUPERFAMILY"/>
    <property type="match status" value="1"/>
</dbReference>
<proteinExistence type="predicted"/>
<feature type="transmembrane region" description="Helical" evidence="7">
    <location>
        <begin position="300"/>
        <end position="323"/>
    </location>
</feature>
<keyword evidence="6 7" id="KW-0472">Membrane</keyword>
<dbReference type="CDD" id="cd17503">
    <property type="entry name" value="MFS_LmrB_MDR_like"/>
    <property type="match status" value="1"/>
</dbReference>
<dbReference type="NCBIfam" id="TIGR00711">
    <property type="entry name" value="efflux_EmrB"/>
    <property type="match status" value="1"/>
</dbReference>
<gene>
    <name evidence="9" type="ORF">SAMN04488516_102113</name>
</gene>
<name>A0A1H0BBI2_9BACT</name>
<feature type="transmembrane region" description="Helical" evidence="7">
    <location>
        <begin position="135"/>
        <end position="154"/>
    </location>
</feature>
<feature type="transmembrane region" description="Helical" evidence="7">
    <location>
        <begin position="368"/>
        <end position="387"/>
    </location>
</feature>
<feature type="transmembrane region" description="Helical" evidence="7">
    <location>
        <begin position="78"/>
        <end position="97"/>
    </location>
</feature>
<feature type="transmembrane region" description="Helical" evidence="7">
    <location>
        <begin position="12"/>
        <end position="30"/>
    </location>
</feature>
<keyword evidence="4 7" id="KW-0812">Transmembrane</keyword>
<dbReference type="Gene3D" id="1.20.1720.10">
    <property type="entry name" value="Multidrug resistance protein D"/>
    <property type="match status" value="1"/>
</dbReference>
<feature type="transmembrane region" description="Helical" evidence="7">
    <location>
        <begin position="271"/>
        <end position="294"/>
    </location>
</feature>
<dbReference type="Pfam" id="PF07690">
    <property type="entry name" value="MFS_1"/>
    <property type="match status" value="1"/>
</dbReference>
<dbReference type="STRING" id="206665.SAMN04488516_102113"/>
<evidence type="ECO:0000256" key="6">
    <source>
        <dbReference type="ARBA" id="ARBA00023136"/>
    </source>
</evidence>
<evidence type="ECO:0000256" key="3">
    <source>
        <dbReference type="ARBA" id="ARBA00022475"/>
    </source>
</evidence>
<sequence>MQKQVKVNKWIIALTVILPTFIEVMDTSVVNVSLPHIQGSLNASVDESTWVLTSYLVSNAIIIPITGWLANMFGRKRYLLFSIILFTFSSLLCGAAPSLEILIIARILQGIGGGGLQPLSQAILLETFPPKEHGVAMAIFGMGVVLAPTVGPVLGGWITDNLSWRWIFYINLPAGILAVLFTIMFIFDPEYIKTKTKQYIDYIGLSLLTIGLGSLQIVLDKGEMEDWFNSNFIFTLSIIAAITLTLFVIWELKSKHPVVNLKIFKDRTFTLGNIIMFLGFFAFFGGIVLLPLYLQQLMGYTALWAGLILGPGGIATLLIMPVVGEMMRKGVHPKYLLAIGIAILGYSLILMSDFNLQADFISIAFPRIIQGIGLGLFFVPLAAATYVHIPKQEMGNATGIFNLLRNLGGSFGTAASTTLLSQRSQFHQHHLVEHITPYNPWLKQKVLMLNSFIEHKLNLMPTGKTLALIYREVIAQAKMLAFNDAFFIFGIMIFFLVPLAFFMSSAKPSQDHLIVE</sequence>
<feature type="transmembrane region" description="Helical" evidence="7">
    <location>
        <begin position="231"/>
        <end position="250"/>
    </location>
</feature>
<keyword evidence="2" id="KW-0813">Transport</keyword>
<feature type="transmembrane region" description="Helical" evidence="7">
    <location>
        <begin position="335"/>
        <end position="356"/>
    </location>
</feature>
<dbReference type="InterPro" id="IPR020846">
    <property type="entry name" value="MFS_dom"/>
</dbReference>
<evidence type="ECO:0000256" key="4">
    <source>
        <dbReference type="ARBA" id="ARBA00022692"/>
    </source>
</evidence>
<feature type="transmembrane region" description="Helical" evidence="7">
    <location>
        <begin position="50"/>
        <end position="71"/>
    </location>
</feature>
<dbReference type="PRINTS" id="PR01036">
    <property type="entry name" value="TCRTETB"/>
</dbReference>
<dbReference type="GO" id="GO:0022857">
    <property type="term" value="F:transmembrane transporter activity"/>
    <property type="evidence" value="ECO:0007669"/>
    <property type="project" value="InterPro"/>
</dbReference>
<dbReference type="RefSeq" id="WP_200779099.1">
    <property type="nucleotide sequence ID" value="NZ_FNIN01000002.1"/>
</dbReference>
<dbReference type="GO" id="GO:0005886">
    <property type="term" value="C:plasma membrane"/>
    <property type="evidence" value="ECO:0007669"/>
    <property type="project" value="UniProtKB-SubCell"/>
</dbReference>
<evidence type="ECO:0000259" key="8">
    <source>
        <dbReference type="PROSITE" id="PS50850"/>
    </source>
</evidence>
<evidence type="ECO:0000256" key="2">
    <source>
        <dbReference type="ARBA" id="ARBA00022448"/>
    </source>
</evidence>
<dbReference type="Gene3D" id="1.20.1250.20">
    <property type="entry name" value="MFS general substrate transporter like domains"/>
    <property type="match status" value="1"/>
</dbReference>
<reference evidence="9 10" key="1">
    <citation type="submission" date="2016-10" db="EMBL/GenBank/DDBJ databases">
        <authorList>
            <person name="de Groot N.N."/>
        </authorList>
    </citation>
    <scope>NUCLEOTIDE SEQUENCE [LARGE SCALE GENOMIC DNA]</scope>
    <source>
        <strain evidence="9 10">DSM 15269</strain>
    </source>
</reference>
<evidence type="ECO:0000313" key="10">
    <source>
        <dbReference type="Proteomes" id="UP000199602"/>
    </source>
</evidence>
<dbReference type="SUPFAM" id="SSF103473">
    <property type="entry name" value="MFS general substrate transporter"/>
    <property type="match status" value="1"/>
</dbReference>
<accession>A0A1H0BBI2</accession>
<dbReference type="PANTHER" id="PTHR23501:SF174">
    <property type="entry name" value="MULTIDRUG EXPORT PROTEIN EMRB-RELATED"/>
    <property type="match status" value="1"/>
</dbReference>
<keyword evidence="5 7" id="KW-1133">Transmembrane helix</keyword>
<dbReference type="InterPro" id="IPR004638">
    <property type="entry name" value="EmrB-like"/>
</dbReference>
<comment type="subcellular location">
    <subcellularLocation>
        <location evidence="1">Cell membrane</location>
        <topology evidence="1">Multi-pass membrane protein</topology>
    </subcellularLocation>
</comment>
<protein>
    <submittedName>
        <fullName evidence="9">MFS transporter, DHA2 family, multidrug resistance protein</fullName>
    </submittedName>
</protein>
<dbReference type="InterPro" id="IPR011701">
    <property type="entry name" value="MFS"/>
</dbReference>
<feature type="transmembrane region" description="Helical" evidence="7">
    <location>
        <begin position="480"/>
        <end position="503"/>
    </location>
</feature>
<evidence type="ECO:0000256" key="7">
    <source>
        <dbReference type="SAM" id="Phobius"/>
    </source>
</evidence>
<feature type="domain" description="Major facilitator superfamily (MFS) profile" evidence="8">
    <location>
        <begin position="12"/>
        <end position="508"/>
    </location>
</feature>
<evidence type="ECO:0000313" key="9">
    <source>
        <dbReference type="EMBL" id="SDN43030.1"/>
    </source>
</evidence>
<dbReference type="EMBL" id="FNIN01000002">
    <property type="protein sequence ID" value="SDN43030.1"/>
    <property type="molecule type" value="Genomic_DNA"/>
</dbReference>
<evidence type="ECO:0000256" key="5">
    <source>
        <dbReference type="ARBA" id="ARBA00022989"/>
    </source>
</evidence>
<evidence type="ECO:0000256" key="1">
    <source>
        <dbReference type="ARBA" id="ARBA00004651"/>
    </source>
</evidence>